<feature type="domain" description="Thioesterase" evidence="24">
    <location>
        <begin position="55"/>
        <end position="128"/>
    </location>
</feature>
<dbReference type="EC" id="3.1.2.2" evidence="16"/>
<evidence type="ECO:0000256" key="8">
    <source>
        <dbReference type="ARBA" id="ARBA00022832"/>
    </source>
</evidence>
<accession>A0A9D1IZ54</accession>
<comment type="subcellular location">
    <subcellularLocation>
        <location evidence="3">Cell projection</location>
        <location evidence="3">Ruffle membrane</location>
    </subcellularLocation>
    <subcellularLocation>
        <location evidence="2">Cytoplasm</location>
    </subcellularLocation>
    <subcellularLocation>
        <location evidence="1">Membrane</location>
        <topology evidence="1">Peripheral membrane protein</topology>
    </subcellularLocation>
</comment>
<keyword evidence="10" id="KW-0443">Lipid metabolism</keyword>
<comment type="catalytic activity">
    <reaction evidence="23">
        <text>tetradecanoyl-CoA + H2O = tetradecanoate + CoA + H(+)</text>
        <dbReference type="Rhea" id="RHEA:40119"/>
        <dbReference type="ChEBI" id="CHEBI:15377"/>
        <dbReference type="ChEBI" id="CHEBI:15378"/>
        <dbReference type="ChEBI" id="CHEBI:30807"/>
        <dbReference type="ChEBI" id="CHEBI:57287"/>
        <dbReference type="ChEBI" id="CHEBI:57385"/>
    </reaction>
    <physiologicalReaction direction="left-to-right" evidence="23">
        <dbReference type="Rhea" id="RHEA:40120"/>
    </physiologicalReaction>
</comment>
<comment type="caution">
    <text evidence="25">The sequence shown here is derived from an EMBL/GenBank/DDBJ whole genome shotgun (WGS) entry which is preliminary data.</text>
</comment>
<evidence type="ECO:0000313" key="26">
    <source>
        <dbReference type="Proteomes" id="UP000824238"/>
    </source>
</evidence>
<evidence type="ECO:0000256" key="19">
    <source>
        <dbReference type="ARBA" id="ARBA00047588"/>
    </source>
</evidence>
<evidence type="ECO:0000256" key="13">
    <source>
        <dbReference type="ARBA" id="ARBA00035852"/>
    </source>
</evidence>
<keyword evidence="6" id="KW-0053">Apoptosis</keyword>
<evidence type="ECO:0000256" key="10">
    <source>
        <dbReference type="ARBA" id="ARBA00023098"/>
    </source>
</evidence>
<dbReference type="InterPro" id="IPR029069">
    <property type="entry name" value="HotDog_dom_sf"/>
</dbReference>
<dbReference type="GO" id="GO:0016289">
    <property type="term" value="F:acyl-CoA hydrolase activity"/>
    <property type="evidence" value="ECO:0007669"/>
    <property type="project" value="UniProtKB-ARBA"/>
</dbReference>
<comment type="catalytic activity">
    <reaction evidence="19">
        <text>octanoyl-CoA + H2O = octanoate + CoA + H(+)</text>
        <dbReference type="Rhea" id="RHEA:30143"/>
        <dbReference type="ChEBI" id="CHEBI:15377"/>
        <dbReference type="ChEBI" id="CHEBI:15378"/>
        <dbReference type="ChEBI" id="CHEBI:25646"/>
        <dbReference type="ChEBI" id="CHEBI:57287"/>
        <dbReference type="ChEBI" id="CHEBI:57386"/>
    </reaction>
    <physiologicalReaction direction="left-to-right" evidence="19">
        <dbReference type="Rhea" id="RHEA:30144"/>
    </physiologicalReaction>
</comment>
<evidence type="ECO:0000256" key="16">
    <source>
        <dbReference type="ARBA" id="ARBA00038848"/>
    </source>
</evidence>
<dbReference type="InterPro" id="IPR052365">
    <property type="entry name" value="THEM4/THEM5_acyl-CoA_thioest"/>
</dbReference>
<keyword evidence="7" id="KW-0378">Hydrolase</keyword>
<dbReference type="InterPro" id="IPR006683">
    <property type="entry name" value="Thioestr_dom"/>
</dbReference>
<dbReference type="PANTHER" id="PTHR12418:SF19">
    <property type="entry name" value="ACYL-COENZYME A THIOESTERASE THEM4"/>
    <property type="match status" value="1"/>
</dbReference>
<evidence type="ECO:0000256" key="14">
    <source>
        <dbReference type="ARBA" id="ARBA00037002"/>
    </source>
</evidence>
<dbReference type="CDD" id="cd03443">
    <property type="entry name" value="PaaI_thioesterase"/>
    <property type="match status" value="1"/>
</dbReference>
<evidence type="ECO:0000259" key="24">
    <source>
        <dbReference type="Pfam" id="PF03061"/>
    </source>
</evidence>
<evidence type="ECO:0000256" key="2">
    <source>
        <dbReference type="ARBA" id="ARBA00004496"/>
    </source>
</evidence>
<evidence type="ECO:0000256" key="21">
    <source>
        <dbReference type="ARBA" id="ARBA00047969"/>
    </source>
</evidence>
<dbReference type="SUPFAM" id="SSF54637">
    <property type="entry name" value="Thioesterase/thiol ester dehydrase-isomerase"/>
    <property type="match status" value="1"/>
</dbReference>
<comment type="catalytic activity">
    <reaction evidence="22">
        <text>dodecanoyl-CoA + H2O = dodecanoate + CoA + H(+)</text>
        <dbReference type="Rhea" id="RHEA:30135"/>
        <dbReference type="ChEBI" id="CHEBI:15377"/>
        <dbReference type="ChEBI" id="CHEBI:15378"/>
        <dbReference type="ChEBI" id="CHEBI:18262"/>
        <dbReference type="ChEBI" id="CHEBI:57287"/>
        <dbReference type="ChEBI" id="CHEBI:57375"/>
    </reaction>
    <physiologicalReaction direction="left-to-right" evidence="22">
        <dbReference type="Rhea" id="RHEA:30136"/>
    </physiologicalReaction>
</comment>
<evidence type="ECO:0000256" key="17">
    <source>
        <dbReference type="ARBA" id="ARBA00040123"/>
    </source>
</evidence>
<dbReference type="Gene3D" id="3.10.129.10">
    <property type="entry name" value="Hotdog Thioesterase"/>
    <property type="match status" value="1"/>
</dbReference>
<dbReference type="PANTHER" id="PTHR12418">
    <property type="entry name" value="ACYL-COENZYME A THIOESTERASE THEM4"/>
    <property type="match status" value="1"/>
</dbReference>
<evidence type="ECO:0000256" key="6">
    <source>
        <dbReference type="ARBA" id="ARBA00022703"/>
    </source>
</evidence>
<keyword evidence="9" id="KW-0809">Transit peptide</keyword>
<dbReference type="GO" id="GO:0006631">
    <property type="term" value="P:fatty acid metabolic process"/>
    <property type="evidence" value="ECO:0007669"/>
    <property type="project" value="UniProtKB-KW"/>
</dbReference>
<dbReference type="EMBL" id="DVHH01000103">
    <property type="protein sequence ID" value="HIR54760.1"/>
    <property type="molecule type" value="Genomic_DNA"/>
</dbReference>
<reference evidence="25" key="1">
    <citation type="submission" date="2020-10" db="EMBL/GenBank/DDBJ databases">
        <authorList>
            <person name="Gilroy R."/>
        </authorList>
    </citation>
    <scope>NUCLEOTIDE SEQUENCE</scope>
    <source>
        <strain evidence="25">ChiGjej3B3-7149</strain>
    </source>
</reference>
<comment type="catalytic activity">
    <reaction evidence="13">
        <text>(5Z,8Z,11Z,14Z)-eicosatetraenoyl-CoA + H2O = (5Z,8Z,11Z,14Z)-eicosatetraenoate + CoA + H(+)</text>
        <dbReference type="Rhea" id="RHEA:40151"/>
        <dbReference type="ChEBI" id="CHEBI:15377"/>
        <dbReference type="ChEBI" id="CHEBI:15378"/>
        <dbReference type="ChEBI" id="CHEBI:32395"/>
        <dbReference type="ChEBI" id="CHEBI:57287"/>
        <dbReference type="ChEBI" id="CHEBI:57368"/>
    </reaction>
    <physiologicalReaction direction="left-to-right" evidence="13">
        <dbReference type="Rhea" id="RHEA:40152"/>
    </physiologicalReaction>
</comment>
<evidence type="ECO:0000256" key="7">
    <source>
        <dbReference type="ARBA" id="ARBA00022801"/>
    </source>
</evidence>
<dbReference type="Pfam" id="PF03061">
    <property type="entry name" value="4HBT"/>
    <property type="match status" value="1"/>
</dbReference>
<evidence type="ECO:0000256" key="20">
    <source>
        <dbReference type="ARBA" id="ARBA00047734"/>
    </source>
</evidence>
<dbReference type="InterPro" id="IPR003736">
    <property type="entry name" value="PAAI_dom"/>
</dbReference>
<evidence type="ECO:0000256" key="22">
    <source>
        <dbReference type="ARBA" id="ARBA00048074"/>
    </source>
</evidence>
<name>A0A9D1IZ54_9FIRM</name>
<evidence type="ECO:0000256" key="18">
    <source>
        <dbReference type="ARBA" id="ARBA00043210"/>
    </source>
</evidence>
<reference evidence="25" key="2">
    <citation type="journal article" date="2021" name="PeerJ">
        <title>Extensive microbial diversity within the chicken gut microbiome revealed by metagenomics and culture.</title>
        <authorList>
            <person name="Gilroy R."/>
            <person name="Ravi A."/>
            <person name="Getino M."/>
            <person name="Pursley I."/>
            <person name="Horton D.L."/>
            <person name="Alikhan N.F."/>
            <person name="Baker D."/>
            <person name="Gharbi K."/>
            <person name="Hall N."/>
            <person name="Watson M."/>
            <person name="Adriaenssens E.M."/>
            <person name="Foster-Nyarko E."/>
            <person name="Jarju S."/>
            <person name="Secka A."/>
            <person name="Antonio M."/>
            <person name="Oren A."/>
            <person name="Chaudhuri R.R."/>
            <person name="La Ragione R."/>
            <person name="Hildebrand F."/>
            <person name="Pallen M.J."/>
        </authorList>
    </citation>
    <scope>NUCLEOTIDE SEQUENCE</scope>
    <source>
        <strain evidence="25">ChiGjej3B3-7149</strain>
    </source>
</reference>
<keyword evidence="12" id="KW-0966">Cell projection</keyword>
<comment type="catalytic activity">
    <reaction evidence="21">
        <text>decanoyl-CoA + H2O = decanoate + CoA + H(+)</text>
        <dbReference type="Rhea" id="RHEA:40059"/>
        <dbReference type="ChEBI" id="CHEBI:15377"/>
        <dbReference type="ChEBI" id="CHEBI:15378"/>
        <dbReference type="ChEBI" id="CHEBI:27689"/>
        <dbReference type="ChEBI" id="CHEBI:57287"/>
        <dbReference type="ChEBI" id="CHEBI:61430"/>
    </reaction>
    <physiologicalReaction direction="left-to-right" evidence="21">
        <dbReference type="Rhea" id="RHEA:40060"/>
    </physiologicalReaction>
</comment>
<evidence type="ECO:0000256" key="15">
    <source>
        <dbReference type="ARBA" id="ARBA00038456"/>
    </source>
</evidence>
<evidence type="ECO:0000256" key="23">
    <source>
        <dbReference type="ARBA" id="ARBA00048180"/>
    </source>
</evidence>
<dbReference type="AlphaFoldDB" id="A0A9D1IZ54"/>
<evidence type="ECO:0000256" key="11">
    <source>
        <dbReference type="ARBA" id="ARBA00023136"/>
    </source>
</evidence>
<evidence type="ECO:0000256" key="5">
    <source>
        <dbReference type="ARBA" id="ARBA00022490"/>
    </source>
</evidence>
<comment type="catalytic activity">
    <reaction evidence="20">
        <text>hexadecanoyl-CoA + H2O = hexadecanoate + CoA + H(+)</text>
        <dbReference type="Rhea" id="RHEA:16645"/>
        <dbReference type="ChEBI" id="CHEBI:7896"/>
        <dbReference type="ChEBI" id="CHEBI:15377"/>
        <dbReference type="ChEBI" id="CHEBI:15378"/>
        <dbReference type="ChEBI" id="CHEBI:57287"/>
        <dbReference type="ChEBI" id="CHEBI:57379"/>
        <dbReference type="EC" id="3.1.2.2"/>
    </reaction>
    <physiologicalReaction direction="left-to-right" evidence="20">
        <dbReference type="Rhea" id="RHEA:16646"/>
    </physiologicalReaction>
</comment>
<gene>
    <name evidence="25" type="ORF">IAD36_04045</name>
</gene>
<evidence type="ECO:0000256" key="12">
    <source>
        <dbReference type="ARBA" id="ARBA00023273"/>
    </source>
</evidence>
<evidence type="ECO:0000256" key="3">
    <source>
        <dbReference type="ARBA" id="ARBA00004632"/>
    </source>
</evidence>
<evidence type="ECO:0000256" key="9">
    <source>
        <dbReference type="ARBA" id="ARBA00022946"/>
    </source>
</evidence>
<comment type="catalytic activity">
    <reaction evidence="14">
        <text>(9Z)-octadecenoyl-CoA + H2O = (9Z)-octadecenoate + CoA + H(+)</text>
        <dbReference type="Rhea" id="RHEA:40139"/>
        <dbReference type="ChEBI" id="CHEBI:15377"/>
        <dbReference type="ChEBI" id="CHEBI:15378"/>
        <dbReference type="ChEBI" id="CHEBI:30823"/>
        <dbReference type="ChEBI" id="CHEBI:57287"/>
        <dbReference type="ChEBI" id="CHEBI:57387"/>
    </reaction>
    <physiologicalReaction direction="left-to-right" evidence="14">
        <dbReference type="Rhea" id="RHEA:40140"/>
    </physiologicalReaction>
</comment>
<evidence type="ECO:0000256" key="1">
    <source>
        <dbReference type="ARBA" id="ARBA00004170"/>
    </source>
</evidence>
<dbReference type="GO" id="GO:0005737">
    <property type="term" value="C:cytoplasm"/>
    <property type="evidence" value="ECO:0007669"/>
    <property type="project" value="UniProtKB-SubCell"/>
</dbReference>
<keyword evidence="11" id="KW-0472">Membrane</keyword>
<keyword evidence="5" id="KW-0963">Cytoplasm</keyword>
<dbReference type="GO" id="GO:0016020">
    <property type="term" value="C:membrane"/>
    <property type="evidence" value="ECO:0007669"/>
    <property type="project" value="UniProtKB-SubCell"/>
</dbReference>
<dbReference type="Proteomes" id="UP000824238">
    <property type="component" value="Unassembled WGS sequence"/>
</dbReference>
<comment type="similarity">
    <text evidence="15">Belongs to the THEM4/THEM5 thioesterase family.</text>
</comment>
<evidence type="ECO:0000256" key="4">
    <source>
        <dbReference type="ARBA" id="ARBA00022475"/>
    </source>
</evidence>
<sequence>MKKRVVRKHNNSGNCFVCGINNPYGLHSRFYELEDGTMAALVTASPEHQSYPQRVHGGVITALLDETLGRAINIAEPETWAVTGDISVRFKKPVPYGEPLLVTGRITRNTRLIFNAEGGLYLSDGTLAATAQARYMKQPLDVIGDLEKNGDIWLRIDEPDDPSEIDIPD</sequence>
<protein>
    <recommendedName>
        <fullName evidence="17">Acyl-coenzyme A thioesterase THEM4</fullName>
        <ecNumber evidence="16">3.1.2.2</ecNumber>
    </recommendedName>
    <alternativeName>
        <fullName evidence="18">Thioesterase superfamily member 4</fullName>
    </alternativeName>
</protein>
<keyword evidence="4" id="KW-1003">Cell membrane</keyword>
<evidence type="ECO:0000313" key="25">
    <source>
        <dbReference type="EMBL" id="HIR54760.1"/>
    </source>
</evidence>
<dbReference type="NCBIfam" id="TIGR00369">
    <property type="entry name" value="unchar_dom_1"/>
    <property type="match status" value="1"/>
</dbReference>
<proteinExistence type="inferred from homology"/>
<keyword evidence="8" id="KW-0276">Fatty acid metabolism</keyword>
<organism evidence="25 26">
    <name type="scientific">Candidatus Scatomorpha intestinigallinarum</name>
    <dbReference type="NCBI Taxonomy" id="2840923"/>
    <lineage>
        <taxon>Bacteria</taxon>
        <taxon>Bacillati</taxon>
        <taxon>Bacillota</taxon>
        <taxon>Clostridia</taxon>
        <taxon>Eubacteriales</taxon>
        <taxon>Candidatus Scatomorpha</taxon>
    </lineage>
</organism>